<dbReference type="AlphaFoldDB" id="A0A8H7ZZU6"/>
<evidence type="ECO:0000313" key="2">
    <source>
        <dbReference type="Proteomes" id="UP000673691"/>
    </source>
</evidence>
<proteinExistence type="predicted"/>
<dbReference type="EMBL" id="JAEFCI010002276">
    <property type="protein sequence ID" value="KAG5462345.1"/>
    <property type="molecule type" value="Genomic_DNA"/>
</dbReference>
<comment type="caution">
    <text evidence="1">The sequence shown here is derived from an EMBL/GenBank/DDBJ whole genome shotgun (WGS) entry which is preliminary data.</text>
</comment>
<accession>A0A8H7ZZU6</accession>
<organism evidence="1 2">
    <name type="scientific">Olpidium bornovanus</name>
    <dbReference type="NCBI Taxonomy" id="278681"/>
    <lineage>
        <taxon>Eukaryota</taxon>
        <taxon>Fungi</taxon>
        <taxon>Fungi incertae sedis</taxon>
        <taxon>Olpidiomycota</taxon>
        <taxon>Olpidiomycotina</taxon>
        <taxon>Olpidiomycetes</taxon>
        <taxon>Olpidiales</taxon>
        <taxon>Olpidiaceae</taxon>
        <taxon>Olpidium</taxon>
    </lineage>
</organism>
<dbReference type="OrthoDB" id="64767at2759"/>
<evidence type="ECO:0000313" key="1">
    <source>
        <dbReference type="EMBL" id="KAG5462345.1"/>
    </source>
</evidence>
<protein>
    <submittedName>
        <fullName evidence="1">Uncharacterized protein</fullName>
    </submittedName>
</protein>
<reference evidence="1 2" key="1">
    <citation type="journal article" name="Sci. Rep.">
        <title>Genome-scale phylogenetic analyses confirm Olpidium as the closest living zoosporic fungus to the non-flagellated, terrestrial fungi.</title>
        <authorList>
            <person name="Chang Y."/>
            <person name="Rochon D."/>
            <person name="Sekimoto S."/>
            <person name="Wang Y."/>
            <person name="Chovatia M."/>
            <person name="Sandor L."/>
            <person name="Salamov A."/>
            <person name="Grigoriev I.V."/>
            <person name="Stajich J.E."/>
            <person name="Spatafora J.W."/>
        </authorList>
    </citation>
    <scope>NUCLEOTIDE SEQUENCE [LARGE SCALE GENOMIC DNA]</scope>
    <source>
        <strain evidence="1">S191</strain>
    </source>
</reference>
<keyword evidence="2" id="KW-1185">Reference proteome</keyword>
<gene>
    <name evidence="1" type="ORF">BJ554DRAFT_5341</name>
</gene>
<dbReference type="Proteomes" id="UP000673691">
    <property type="component" value="Unassembled WGS sequence"/>
</dbReference>
<sequence>MLHPRVSESLKFLAGELETVPPGFERGLSLSTADADDGSLSHDVAGNIFDIKAIFSGEADSDLGIDEGEENESLERPDELATGSHLLDMAAESHERERAEVDELLPEKVQSYCLRLRAFIQNAGNSSKTSRPLLSILQPLLASAPALNKRSTPAPKREWAHVVDVNADFPDFHELVPDMAFKVRHAA</sequence>
<name>A0A8H7ZZU6_9FUNG</name>